<sequence>MKKVTVVTVLILSERRRHQRRRRHPVCRCFRRRLPSEYLLRTIYLRTGLNK</sequence>
<proteinExistence type="predicted"/>
<evidence type="ECO:0000313" key="1">
    <source>
        <dbReference type="EMBL" id="VVC44952.1"/>
    </source>
</evidence>
<dbReference type="Proteomes" id="UP000325440">
    <property type="component" value="Unassembled WGS sequence"/>
</dbReference>
<keyword evidence="2" id="KW-1185">Reference proteome</keyword>
<name>A0A5E4NNW4_9HEMI</name>
<organism evidence="1 2">
    <name type="scientific">Cinara cedri</name>
    <dbReference type="NCBI Taxonomy" id="506608"/>
    <lineage>
        <taxon>Eukaryota</taxon>
        <taxon>Metazoa</taxon>
        <taxon>Ecdysozoa</taxon>
        <taxon>Arthropoda</taxon>
        <taxon>Hexapoda</taxon>
        <taxon>Insecta</taxon>
        <taxon>Pterygota</taxon>
        <taxon>Neoptera</taxon>
        <taxon>Paraneoptera</taxon>
        <taxon>Hemiptera</taxon>
        <taxon>Sternorrhyncha</taxon>
        <taxon>Aphidomorpha</taxon>
        <taxon>Aphidoidea</taxon>
        <taxon>Aphididae</taxon>
        <taxon>Lachninae</taxon>
        <taxon>Cinara</taxon>
    </lineage>
</organism>
<dbReference type="EMBL" id="CABPRJ010002391">
    <property type="protein sequence ID" value="VVC44952.1"/>
    <property type="molecule type" value="Genomic_DNA"/>
</dbReference>
<accession>A0A5E4NNW4</accession>
<reference evidence="1 2" key="1">
    <citation type="submission" date="2019-08" db="EMBL/GenBank/DDBJ databases">
        <authorList>
            <person name="Alioto T."/>
            <person name="Alioto T."/>
            <person name="Gomez Garrido J."/>
        </authorList>
    </citation>
    <scope>NUCLEOTIDE SEQUENCE [LARGE SCALE GENOMIC DNA]</scope>
</reference>
<gene>
    <name evidence="1" type="ORF">CINCED_3A019922</name>
</gene>
<protein>
    <submittedName>
        <fullName evidence="1">Uncharacterized protein</fullName>
    </submittedName>
</protein>
<dbReference type="AlphaFoldDB" id="A0A5E4NNW4"/>
<evidence type="ECO:0000313" key="2">
    <source>
        <dbReference type="Proteomes" id="UP000325440"/>
    </source>
</evidence>